<accession>A0A6M3M1H3</accession>
<organism evidence="1">
    <name type="scientific">viral metagenome</name>
    <dbReference type="NCBI Taxonomy" id="1070528"/>
    <lineage>
        <taxon>unclassified sequences</taxon>
        <taxon>metagenomes</taxon>
        <taxon>organismal metagenomes</taxon>
    </lineage>
</organism>
<evidence type="ECO:0008006" key="3">
    <source>
        <dbReference type="Google" id="ProtNLM"/>
    </source>
</evidence>
<reference evidence="1" key="1">
    <citation type="submission" date="2020-03" db="EMBL/GenBank/DDBJ databases">
        <title>The deep terrestrial virosphere.</title>
        <authorList>
            <person name="Holmfeldt K."/>
            <person name="Nilsson E."/>
            <person name="Simone D."/>
            <person name="Lopez-Fernandez M."/>
            <person name="Wu X."/>
            <person name="de Brujin I."/>
            <person name="Lundin D."/>
            <person name="Andersson A."/>
            <person name="Bertilsson S."/>
            <person name="Dopson M."/>
        </authorList>
    </citation>
    <scope>NUCLEOTIDE SEQUENCE</scope>
    <source>
        <strain evidence="1">MM171A01442</strain>
        <strain evidence="2">MM171B00931</strain>
    </source>
</reference>
<sequence length="122" mass="14317">MLESLNKLNRYNLSKEAKAGVELIRDMEYTILLVLDIRLTRTKLLVDRIEIRWGQRKKGAGSKILWILAGVAQELGKSLVLYPANTNTGYFNKLRRIYRAMGFIEKFDKDGFLYFTDYEKLY</sequence>
<dbReference type="EMBL" id="MT143618">
    <property type="protein sequence ID" value="QJA98931.1"/>
    <property type="molecule type" value="Genomic_DNA"/>
</dbReference>
<dbReference type="AlphaFoldDB" id="A0A6M3M1H3"/>
<protein>
    <recommendedName>
        <fullName evidence="3">N-acetyltransferase domain-containing protein</fullName>
    </recommendedName>
</protein>
<name>A0A6M3M1H3_9ZZZZ</name>
<gene>
    <name evidence="1" type="ORF">MM171A01442_0007</name>
    <name evidence="2" type="ORF">MM171B00931_0007</name>
</gene>
<evidence type="ECO:0000313" key="1">
    <source>
        <dbReference type="EMBL" id="QJA98931.1"/>
    </source>
</evidence>
<dbReference type="EMBL" id="MT143822">
    <property type="protein sequence ID" value="QJB03043.1"/>
    <property type="molecule type" value="Genomic_DNA"/>
</dbReference>
<proteinExistence type="predicted"/>
<evidence type="ECO:0000313" key="2">
    <source>
        <dbReference type="EMBL" id="QJB03043.1"/>
    </source>
</evidence>